<evidence type="ECO:0000313" key="2">
    <source>
        <dbReference type="Proteomes" id="UP001054252"/>
    </source>
</evidence>
<dbReference type="InterPro" id="IPR032675">
    <property type="entry name" value="LRR_dom_sf"/>
</dbReference>
<accession>A0AAV5JUB4</accession>
<reference evidence="1 2" key="1">
    <citation type="journal article" date="2021" name="Commun. Biol.">
        <title>The genome of Shorea leprosula (Dipterocarpaceae) highlights the ecological relevance of drought in aseasonal tropical rainforests.</title>
        <authorList>
            <person name="Ng K.K.S."/>
            <person name="Kobayashi M.J."/>
            <person name="Fawcett J.A."/>
            <person name="Hatakeyama M."/>
            <person name="Paape T."/>
            <person name="Ng C.H."/>
            <person name="Ang C.C."/>
            <person name="Tnah L.H."/>
            <person name="Lee C.T."/>
            <person name="Nishiyama T."/>
            <person name="Sese J."/>
            <person name="O'Brien M.J."/>
            <person name="Copetti D."/>
            <person name="Mohd Noor M.I."/>
            <person name="Ong R.C."/>
            <person name="Putra M."/>
            <person name="Sireger I.Z."/>
            <person name="Indrioko S."/>
            <person name="Kosugi Y."/>
            <person name="Izuno A."/>
            <person name="Isagi Y."/>
            <person name="Lee S.L."/>
            <person name="Shimizu K.K."/>
        </authorList>
    </citation>
    <scope>NUCLEOTIDE SEQUENCE [LARGE SCALE GENOMIC DNA]</scope>
    <source>
        <strain evidence="1">214</strain>
    </source>
</reference>
<gene>
    <name evidence="1" type="ORF">SLEP1_g26718</name>
</gene>
<sequence length="171" mass="18833">MKSSNSLSDRVGCFEIVINAPSLVYLENSVSDMDVAALTIVNVQSLVEANIDFKQWSINASHYVSVATDLMRGMSNIQTLCICGPFLMSLLGLGVTVPDLPNLIHLAIYCTTGFSLEELPYLLQCCESIETLVLKGCCTWDYVGWTLLEGNCLSFCLKTIKFLDLEPGMMK</sequence>
<evidence type="ECO:0000313" key="1">
    <source>
        <dbReference type="EMBL" id="GKV16006.1"/>
    </source>
</evidence>
<dbReference type="PANTHER" id="PTHR31900:SF34">
    <property type="entry name" value="EMB|CAB62440.1-RELATED"/>
    <property type="match status" value="1"/>
</dbReference>
<dbReference type="PANTHER" id="PTHR31900">
    <property type="entry name" value="F-BOX/RNI SUPERFAMILY PROTEIN-RELATED"/>
    <property type="match status" value="1"/>
</dbReference>
<protein>
    <submittedName>
        <fullName evidence="1">Uncharacterized protein</fullName>
    </submittedName>
</protein>
<organism evidence="1 2">
    <name type="scientific">Rubroshorea leprosula</name>
    <dbReference type="NCBI Taxonomy" id="152421"/>
    <lineage>
        <taxon>Eukaryota</taxon>
        <taxon>Viridiplantae</taxon>
        <taxon>Streptophyta</taxon>
        <taxon>Embryophyta</taxon>
        <taxon>Tracheophyta</taxon>
        <taxon>Spermatophyta</taxon>
        <taxon>Magnoliopsida</taxon>
        <taxon>eudicotyledons</taxon>
        <taxon>Gunneridae</taxon>
        <taxon>Pentapetalae</taxon>
        <taxon>rosids</taxon>
        <taxon>malvids</taxon>
        <taxon>Malvales</taxon>
        <taxon>Dipterocarpaceae</taxon>
        <taxon>Rubroshorea</taxon>
    </lineage>
</organism>
<keyword evidence="2" id="KW-1185">Reference proteome</keyword>
<dbReference type="SUPFAM" id="SSF52047">
    <property type="entry name" value="RNI-like"/>
    <property type="match status" value="1"/>
</dbReference>
<dbReference type="Proteomes" id="UP001054252">
    <property type="component" value="Unassembled WGS sequence"/>
</dbReference>
<name>A0AAV5JUB4_9ROSI</name>
<dbReference type="EMBL" id="BPVZ01000044">
    <property type="protein sequence ID" value="GKV16006.1"/>
    <property type="molecule type" value="Genomic_DNA"/>
</dbReference>
<dbReference type="AlphaFoldDB" id="A0AAV5JUB4"/>
<dbReference type="InterPro" id="IPR050232">
    <property type="entry name" value="FBL13/AtMIF1-like"/>
</dbReference>
<comment type="caution">
    <text evidence="1">The sequence shown here is derived from an EMBL/GenBank/DDBJ whole genome shotgun (WGS) entry which is preliminary data.</text>
</comment>
<dbReference type="Gene3D" id="3.80.10.10">
    <property type="entry name" value="Ribonuclease Inhibitor"/>
    <property type="match status" value="1"/>
</dbReference>
<proteinExistence type="predicted"/>